<dbReference type="EMBL" id="CP097160">
    <property type="protein sequence ID" value="UQN14101.1"/>
    <property type="molecule type" value="Genomic_DNA"/>
</dbReference>
<accession>A0ABY4MUL4</accession>
<protein>
    <recommendedName>
        <fullName evidence="2">Lipoprotein</fullName>
    </recommendedName>
</protein>
<evidence type="ECO:0000313" key="1">
    <source>
        <dbReference type="EMBL" id="UQN14101.1"/>
    </source>
</evidence>
<evidence type="ECO:0008006" key="2">
    <source>
        <dbReference type="Google" id="ProtNLM"/>
    </source>
</evidence>
<reference evidence="1" key="1">
    <citation type="submission" date="2022-05" db="EMBL/GenBank/DDBJ databases">
        <title>Complete genome sequence of toluene-degrading Gulosibacter sediminis strain ACHW.36C.</title>
        <authorList>
            <person name="Wai A.C."/>
            <person name="Lai G.K."/>
            <person name="Griffin S.D."/>
            <person name="Leung F.C."/>
        </authorList>
    </citation>
    <scope>NUCLEOTIDE SEQUENCE [LARGE SCALE GENOMIC DNA]</scope>
    <source>
        <strain evidence="1">ACHW.36C</strain>
    </source>
</reference>
<proteinExistence type="predicted"/>
<sequence length="122" mass="12891">MYSDQSSRGLLSSIAAVGALTLLAGCASSTSISQDDFIEAAANAGYRCTATVPNDERVTTITTCRNADDQESLFVVFDSSDEVQGGDLMFYQDGDEIVYGDDWIVVGDDKSDVDALATIVNG</sequence>
<gene>
    <name evidence="1" type="ORF">M3M28_08545</name>
</gene>
<name>A0ABY4MUL4_9MICO</name>
<organism evidence="1">
    <name type="scientific">Gulosibacter sediminis</name>
    <dbReference type="NCBI Taxonomy" id="1729695"/>
    <lineage>
        <taxon>Bacteria</taxon>
        <taxon>Bacillati</taxon>
        <taxon>Actinomycetota</taxon>
        <taxon>Actinomycetes</taxon>
        <taxon>Micrococcales</taxon>
        <taxon>Microbacteriaceae</taxon>
        <taxon>Gulosibacter</taxon>
    </lineage>
</organism>